<dbReference type="GO" id="GO:0046872">
    <property type="term" value="F:metal ion binding"/>
    <property type="evidence" value="ECO:0007669"/>
    <property type="project" value="UniProtKB-KW"/>
</dbReference>
<dbReference type="InterPro" id="IPR020855">
    <property type="entry name" value="Ureohydrolase_Mn_BS"/>
</dbReference>
<feature type="binding site" evidence="4">
    <location>
        <position position="159"/>
    </location>
    <ligand>
        <name>Mn(2+)</name>
        <dbReference type="ChEBI" id="CHEBI:29035"/>
        <label>1</label>
    </ligand>
</feature>
<dbReference type="NCBIfam" id="TIGR01230">
    <property type="entry name" value="agmatinase"/>
    <property type="match status" value="1"/>
</dbReference>
<dbReference type="STRING" id="886293.Sinac_4136"/>
<keyword evidence="7" id="KW-1185">Reference proteome</keyword>
<dbReference type="PANTHER" id="PTHR11358:SF26">
    <property type="entry name" value="GUANIDINO ACID HYDROLASE, MITOCHONDRIAL"/>
    <property type="match status" value="1"/>
</dbReference>
<dbReference type="PIRSF" id="PIRSF036979">
    <property type="entry name" value="Arginase"/>
    <property type="match status" value="1"/>
</dbReference>
<dbReference type="Pfam" id="PF00491">
    <property type="entry name" value="Arginase"/>
    <property type="match status" value="1"/>
</dbReference>
<sequence>MTEPDLSPLFERIAGYGRHMLDMPFSGPTSFFRTDVVDTLEGVDIALIGVPTDAGLSHRPGARYGPQAVRAQSGLIRYINPYTGVIPYEHGRVVDAGDVPFQNTLVLDDIVREIFSYYTQVVAAGVVPLSVGGDHSITYPILKAVASRGPVGLIHFDSHHDTAPPMKGSRFHHGAPFRNAVEDGLIDPRRTVQIAIRDPYRQAARPYAEAHGFTVLDMPLILREGLDAVVATTRKTIGDGPVYITFDVDALDPAFAPGTGTPVVGGLSSREAMILLQGLRGLNIVGADVVEVSPPYDPTGMTALAGAQILMELLCLASESLAKKGNQSARAIFDRGDH</sequence>
<name>L0DI55_SINAD</name>
<organism evidence="6 7">
    <name type="scientific">Singulisphaera acidiphila (strain ATCC BAA-1392 / DSM 18658 / VKM B-2454 / MOB10)</name>
    <dbReference type="NCBI Taxonomy" id="886293"/>
    <lineage>
        <taxon>Bacteria</taxon>
        <taxon>Pseudomonadati</taxon>
        <taxon>Planctomycetota</taxon>
        <taxon>Planctomycetia</taxon>
        <taxon>Isosphaerales</taxon>
        <taxon>Isosphaeraceae</taxon>
        <taxon>Singulisphaera</taxon>
    </lineage>
</organism>
<dbReference type="AlphaFoldDB" id="L0DI55"/>
<evidence type="ECO:0000256" key="4">
    <source>
        <dbReference type="PIRSR" id="PIRSR036979-1"/>
    </source>
</evidence>
<dbReference type="GO" id="GO:0033389">
    <property type="term" value="P:putrescine biosynthetic process from arginine, via agmatine"/>
    <property type="evidence" value="ECO:0007669"/>
    <property type="project" value="TreeGrafter"/>
</dbReference>
<reference evidence="6 7" key="1">
    <citation type="submission" date="2012-02" db="EMBL/GenBank/DDBJ databases">
        <title>Complete sequence of chromosome of Singulisphaera acidiphila DSM 18658.</title>
        <authorList>
            <consortium name="US DOE Joint Genome Institute (JGI-PGF)"/>
            <person name="Lucas S."/>
            <person name="Copeland A."/>
            <person name="Lapidus A."/>
            <person name="Glavina del Rio T."/>
            <person name="Dalin E."/>
            <person name="Tice H."/>
            <person name="Bruce D."/>
            <person name="Goodwin L."/>
            <person name="Pitluck S."/>
            <person name="Peters L."/>
            <person name="Ovchinnikova G."/>
            <person name="Chertkov O."/>
            <person name="Kyrpides N."/>
            <person name="Mavromatis K."/>
            <person name="Ivanova N."/>
            <person name="Brettin T."/>
            <person name="Detter J.C."/>
            <person name="Han C."/>
            <person name="Larimer F."/>
            <person name="Land M."/>
            <person name="Hauser L."/>
            <person name="Markowitz V."/>
            <person name="Cheng J.-F."/>
            <person name="Hugenholtz P."/>
            <person name="Woyke T."/>
            <person name="Wu D."/>
            <person name="Tindall B."/>
            <person name="Pomrenke H."/>
            <person name="Brambilla E."/>
            <person name="Klenk H.-P."/>
            <person name="Eisen J.A."/>
        </authorList>
    </citation>
    <scope>NUCLEOTIDE SEQUENCE [LARGE SCALE GENOMIC DNA]</scope>
    <source>
        <strain evidence="7">ATCC BAA-1392 / DSM 18658 / VKM B-2454 / MOB10</strain>
    </source>
</reference>
<dbReference type="InterPro" id="IPR006035">
    <property type="entry name" value="Ureohydrolase"/>
</dbReference>
<dbReference type="EMBL" id="CP003364">
    <property type="protein sequence ID" value="AGA28346.1"/>
    <property type="molecule type" value="Genomic_DNA"/>
</dbReference>
<dbReference type="RefSeq" id="WP_015247475.1">
    <property type="nucleotide sequence ID" value="NC_019892.1"/>
</dbReference>
<feature type="binding site" evidence="4">
    <location>
        <position position="249"/>
    </location>
    <ligand>
        <name>Mn(2+)</name>
        <dbReference type="ChEBI" id="CHEBI:29035"/>
        <label>1</label>
    </ligand>
</feature>
<feature type="binding site" evidence="4">
    <location>
        <position position="157"/>
    </location>
    <ligand>
        <name>Mn(2+)</name>
        <dbReference type="ChEBI" id="CHEBI:29035"/>
        <label>1</label>
    </ligand>
</feature>
<dbReference type="CDD" id="cd11592">
    <property type="entry name" value="Agmatinase_PAH"/>
    <property type="match status" value="1"/>
</dbReference>
<gene>
    <name evidence="6" type="ordered locus">Sinac_4136</name>
</gene>
<dbReference type="PROSITE" id="PS51409">
    <property type="entry name" value="ARGINASE_2"/>
    <property type="match status" value="1"/>
</dbReference>
<accession>L0DI55</accession>
<dbReference type="HOGENOM" id="CLU_039478_0_0_0"/>
<evidence type="ECO:0000256" key="5">
    <source>
        <dbReference type="RuleBase" id="RU003684"/>
    </source>
</evidence>
<evidence type="ECO:0000256" key="2">
    <source>
        <dbReference type="ARBA" id="ARBA00022723"/>
    </source>
</evidence>
<dbReference type="InterPro" id="IPR023696">
    <property type="entry name" value="Ureohydrolase_dom_sf"/>
</dbReference>
<dbReference type="eggNOG" id="COG0010">
    <property type="taxonomic scope" value="Bacteria"/>
</dbReference>
<evidence type="ECO:0000313" key="6">
    <source>
        <dbReference type="EMBL" id="AGA28346.1"/>
    </source>
</evidence>
<feature type="binding site" evidence="4">
    <location>
        <position position="161"/>
    </location>
    <ligand>
        <name>Mn(2+)</name>
        <dbReference type="ChEBI" id="CHEBI:29035"/>
        <label>1</label>
    </ligand>
</feature>
<dbReference type="InterPro" id="IPR005925">
    <property type="entry name" value="Agmatinase-rel"/>
</dbReference>
<protein>
    <submittedName>
        <fullName evidence="6">Agmatinase</fullName>
    </submittedName>
</protein>
<keyword evidence="3 5" id="KW-0378">Hydrolase</keyword>
<evidence type="ECO:0000256" key="3">
    <source>
        <dbReference type="ARBA" id="ARBA00022801"/>
    </source>
</evidence>
<dbReference type="SUPFAM" id="SSF52768">
    <property type="entry name" value="Arginase/deacetylase"/>
    <property type="match status" value="1"/>
</dbReference>
<comment type="similarity">
    <text evidence="1">Belongs to the arginase family. Agmatinase subfamily.</text>
</comment>
<feature type="binding site" evidence="4">
    <location>
        <position position="247"/>
    </location>
    <ligand>
        <name>Mn(2+)</name>
        <dbReference type="ChEBI" id="CHEBI:29035"/>
        <label>1</label>
    </ligand>
</feature>
<evidence type="ECO:0000256" key="1">
    <source>
        <dbReference type="ARBA" id="ARBA00009227"/>
    </source>
</evidence>
<dbReference type="PROSITE" id="PS01053">
    <property type="entry name" value="ARGINASE_1"/>
    <property type="match status" value="1"/>
</dbReference>
<comment type="cofactor">
    <cofactor evidence="4">
        <name>Mn(2+)</name>
        <dbReference type="ChEBI" id="CHEBI:29035"/>
    </cofactor>
    <text evidence="4">Binds 2 manganese ions per subunit.</text>
</comment>
<dbReference type="Gene3D" id="3.40.800.10">
    <property type="entry name" value="Ureohydrolase domain"/>
    <property type="match status" value="1"/>
</dbReference>
<keyword evidence="2 4" id="KW-0479">Metal-binding</keyword>
<dbReference type="OrthoDB" id="9788689at2"/>
<dbReference type="Proteomes" id="UP000010798">
    <property type="component" value="Chromosome"/>
</dbReference>
<dbReference type="GO" id="GO:0008783">
    <property type="term" value="F:agmatinase activity"/>
    <property type="evidence" value="ECO:0007669"/>
    <property type="project" value="TreeGrafter"/>
</dbReference>
<feature type="binding site" evidence="4">
    <location>
        <position position="135"/>
    </location>
    <ligand>
        <name>Mn(2+)</name>
        <dbReference type="ChEBI" id="CHEBI:29035"/>
        <label>1</label>
    </ligand>
</feature>
<proteinExistence type="inferred from homology"/>
<dbReference type="KEGG" id="saci:Sinac_4136"/>
<dbReference type="PANTHER" id="PTHR11358">
    <property type="entry name" value="ARGINASE/AGMATINASE"/>
    <property type="match status" value="1"/>
</dbReference>
<keyword evidence="4" id="KW-0464">Manganese</keyword>
<evidence type="ECO:0000313" key="7">
    <source>
        <dbReference type="Proteomes" id="UP000010798"/>
    </source>
</evidence>